<dbReference type="OrthoDB" id="1366886at2"/>
<gene>
    <name evidence="2" type="ORF">SAMN05444396_103149</name>
</gene>
<reference evidence="3" key="1">
    <citation type="submission" date="2016-11" db="EMBL/GenBank/DDBJ databases">
        <authorList>
            <person name="Varghese N."/>
            <person name="Submissions S."/>
        </authorList>
    </citation>
    <scope>NUCLEOTIDE SEQUENCE [LARGE SCALE GENOMIC DNA]</scope>
    <source>
        <strain evidence="3">DSM 19741</strain>
    </source>
</reference>
<dbReference type="EMBL" id="FQWE01000003">
    <property type="protein sequence ID" value="SHF96627.1"/>
    <property type="molecule type" value="Genomic_DNA"/>
</dbReference>
<evidence type="ECO:0008006" key="4">
    <source>
        <dbReference type="Google" id="ProtNLM"/>
    </source>
</evidence>
<feature type="chain" id="PRO_5009910285" description="3-oxoacyl-ACP reductase" evidence="1">
    <location>
        <begin position="22"/>
        <end position="80"/>
    </location>
</feature>
<keyword evidence="3" id="KW-1185">Reference proteome</keyword>
<sequence>MKKVILTAGLFSLVMVLTSFTTPETEATVNIEGNGNVEIVGAGAAGGNKKVDIVGAGAAGGNKKVDIVGAGAAGGNKKVD</sequence>
<evidence type="ECO:0000256" key="1">
    <source>
        <dbReference type="SAM" id="SignalP"/>
    </source>
</evidence>
<proteinExistence type="predicted"/>
<name>A0A1M5FYJ0_9FLAO</name>
<feature type="signal peptide" evidence="1">
    <location>
        <begin position="1"/>
        <end position="21"/>
    </location>
</feature>
<evidence type="ECO:0000313" key="3">
    <source>
        <dbReference type="Proteomes" id="UP000184036"/>
    </source>
</evidence>
<accession>A0A1M5FYJ0</accession>
<keyword evidence="1" id="KW-0732">Signal</keyword>
<dbReference type="Proteomes" id="UP000184036">
    <property type="component" value="Unassembled WGS sequence"/>
</dbReference>
<dbReference type="AlphaFoldDB" id="A0A1M5FYJ0"/>
<evidence type="ECO:0000313" key="2">
    <source>
        <dbReference type="EMBL" id="SHF96627.1"/>
    </source>
</evidence>
<dbReference type="STRING" id="271157.SAMN05444396_103149"/>
<protein>
    <recommendedName>
        <fullName evidence="4">3-oxoacyl-ACP reductase</fullName>
    </recommendedName>
</protein>
<dbReference type="RefSeq" id="WP_072989112.1">
    <property type="nucleotide sequence ID" value="NZ_FQWE01000003.1"/>
</dbReference>
<organism evidence="2 3">
    <name type="scientific">Flavobacterium segetis</name>
    <dbReference type="NCBI Taxonomy" id="271157"/>
    <lineage>
        <taxon>Bacteria</taxon>
        <taxon>Pseudomonadati</taxon>
        <taxon>Bacteroidota</taxon>
        <taxon>Flavobacteriia</taxon>
        <taxon>Flavobacteriales</taxon>
        <taxon>Flavobacteriaceae</taxon>
        <taxon>Flavobacterium</taxon>
    </lineage>
</organism>